<reference evidence="2 3" key="1">
    <citation type="submission" date="2017-07" db="EMBL/GenBank/DDBJ databases">
        <title>Genome sequencing and assembly of Paenibacillus rigui.</title>
        <authorList>
            <person name="Mayilraj S."/>
        </authorList>
    </citation>
    <scope>NUCLEOTIDE SEQUENCE [LARGE SCALE GENOMIC DNA]</scope>
    <source>
        <strain evidence="2 3">JCM 16352</strain>
    </source>
</reference>
<evidence type="ECO:0000313" key="2">
    <source>
        <dbReference type="EMBL" id="OXM82502.1"/>
    </source>
</evidence>
<evidence type="ECO:0008006" key="4">
    <source>
        <dbReference type="Google" id="ProtNLM"/>
    </source>
</evidence>
<dbReference type="Proteomes" id="UP000215509">
    <property type="component" value="Unassembled WGS sequence"/>
</dbReference>
<evidence type="ECO:0000313" key="3">
    <source>
        <dbReference type="Proteomes" id="UP000215509"/>
    </source>
</evidence>
<dbReference type="OrthoDB" id="2564399at2"/>
<protein>
    <recommendedName>
        <fullName evidence="4">Plasmid replication protein RepL domain-containing protein</fullName>
    </recommendedName>
</protein>
<dbReference type="EMBL" id="NMQW01000070">
    <property type="protein sequence ID" value="OXM82502.1"/>
    <property type="molecule type" value="Genomic_DNA"/>
</dbReference>
<proteinExistence type="predicted"/>
<evidence type="ECO:0000256" key="1">
    <source>
        <dbReference type="SAM" id="MobiDB-lite"/>
    </source>
</evidence>
<dbReference type="AlphaFoldDB" id="A0A229UGJ2"/>
<keyword evidence="3" id="KW-1185">Reference proteome</keyword>
<gene>
    <name evidence="2" type="ORF">CF651_30650</name>
</gene>
<dbReference type="RefSeq" id="WP_094018666.1">
    <property type="nucleotide sequence ID" value="NZ_NMQW01000070.1"/>
</dbReference>
<organism evidence="2 3">
    <name type="scientific">Paenibacillus rigui</name>
    <dbReference type="NCBI Taxonomy" id="554312"/>
    <lineage>
        <taxon>Bacteria</taxon>
        <taxon>Bacillati</taxon>
        <taxon>Bacillota</taxon>
        <taxon>Bacilli</taxon>
        <taxon>Bacillales</taxon>
        <taxon>Paenibacillaceae</taxon>
        <taxon>Paenibacillus</taxon>
    </lineage>
</organism>
<sequence length="293" mass="34471">MKNRKYRSVNTDSNRQDEPRLTAYDSETGEFLGVIVSPESGDRIITREQSESYKERLRCESRRGRHFSLTDIESIHEVIELLDEKDCGRLLFLQCFVDYETNRLVLGAGTTKRPISRDDMRKLLGLGSDAFREFLRVMTCNGIVFSLEDGRYSMNDRYHFRGKTKNRRVVKSFTERVKRLYEAFQRNPKDLGFIYKLLPYVHYETNQICQNPHEPNPELIEAFNKDGIARITGVDPKTTYNRLRRLKLDGMYVFAEVVRGKDRFYKLNPFIFYRQDGEPDISLQADFLVKNRG</sequence>
<accession>A0A229UGJ2</accession>
<feature type="region of interest" description="Disordered" evidence="1">
    <location>
        <begin position="1"/>
        <end position="20"/>
    </location>
</feature>
<comment type="caution">
    <text evidence="2">The sequence shown here is derived from an EMBL/GenBank/DDBJ whole genome shotgun (WGS) entry which is preliminary data.</text>
</comment>
<name>A0A229UGJ2_9BACL</name>